<reference evidence="2" key="1">
    <citation type="submission" date="2021-03" db="EMBL/GenBank/DDBJ databases">
        <title>Draft genome sequence of rust myrtle Austropuccinia psidii MF-1, a brazilian biotype.</title>
        <authorList>
            <person name="Quecine M.C."/>
            <person name="Pachon D.M.R."/>
            <person name="Bonatelli M.L."/>
            <person name="Correr F.H."/>
            <person name="Franceschini L.M."/>
            <person name="Leite T.F."/>
            <person name="Margarido G.R.A."/>
            <person name="Almeida C.A."/>
            <person name="Ferrarezi J.A."/>
            <person name="Labate C.A."/>
        </authorList>
    </citation>
    <scope>NUCLEOTIDE SEQUENCE</scope>
    <source>
        <strain evidence="2">MF-1</strain>
    </source>
</reference>
<evidence type="ECO:0000313" key="3">
    <source>
        <dbReference type="Proteomes" id="UP000765509"/>
    </source>
</evidence>
<feature type="transmembrane region" description="Helical" evidence="1">
    <location>
        <begin position="21"/>
        <end position="42"/>
    </location>
</feature>
<keyword evidence="1" id="KW-0472">Membrane</keyword>
<dbReference type="AlphaFoldDB" id="A0A9Q3CAX9"/>
<organism evidence="2 3">
    <name type="scientific">Austropuccinia psidii MF-1</name>
    <dbReference type="NCBI Taxonomy" id="1389203"/>
    <lineage>
        <taxon>Eukaryota</taxon>
        <taxon>Fungi</taxon>
        <taxon>Dikarya</taxon>
        <taxon>Basidiomycota</taxon>
        <taxon>Pucciniomycotina</taxon>
        <taxon>Pucciniomycetes</taxon>
        <taxon>Pucciniales</taxon>
        <taxon>Sphaerophragmiaceae</taxon>
        <taxon>Austropuccinia</taxon>
    </lineage>
</organism>
<gene>
    <name evidence="2" type="ORF">O181_019136</name>
</gene>
<comment type="caution">
    <text evidence="2">The sequence shown here is derived from an EMBL/GenBank/DDBJ whole genome shotgun (WGS) entry which is preliminary data.</text>
</comment>
<keyword evidence="1" id="KW-1133">Transmembrane helix</keyword>
<name>A0A9Q3CAX9_9BASI</name>
<feature type="transmembrane region" description="Helical" evidence="1">
    <location>
        <begin position="48"/>
        <end position="67"/>
    </location>
</feature>
<dbReference type="EMBL" id="AVOT02005573">
    <property type="protein sequence ID" value="MBW0479421.1"/>
    <property type="molecule type" value="Genomic_DNA"/>
</dbReference>
<proteinExistence type="predicted"/>
<keyword evidence="3" id="KW-1185">Reference proteome</keyword>
<evidence type="ECO:0000256" key="1">
    <source>
        <dbReference type="SAM" id="Phobius"/>
    </source>
</evidence>
<dbReference type="Proteomes" id="UP000765509">
    <property type="component" value="Unassembled WGS sequence"/>
</dbReference>
<sequence length="90" mass="10258">MLRFDLGTIQALFRSGIIRDLSRFLASPWKVLAIWAFAYYILDVHLGMKNNSLTFLILMTIYFAYALGSPYDLPHLPCLPPACQENPQHG</sequence>
<evidence type="ECO:0000313" key="2">
    <source>
        <dbReference type="EMBL" id="MBW0479421.1"/>
    </source>
</evidence>
<keyword evidence="1" id="KW-0812">Transmembrane</keyword>
<accession>A0A9Q3CAX9</accession>
<protein>
    <submittedName>
        <fullName evidence="2">Uncharacterized protein</fullName>
    </submittedName>
</protein>